<dbReference type="Proteomes" id="UP000661691">
    <property type="component" value="Unassembled WGS sequence"/>
</dbReference>
<evidence type="ECO:0000313" key="1">
    <source>
        <dbReference type="EMBL" id="MBD1371019.1"/>
    </source>
</evidence>
<accession>A0A926NCE8</accession>
<sequence>MKVFPHACKINIHRSVREMTADKLQALLNRLLSEQQMTLFGSLDIDKEELRIYGYMQTADINEETDQALFEFITLEDQTRMDIKESFDQLRISHEAHFDIIDEKYGALSYGVHYLTFENKQDEGETTYFLAETDGVSEPLACVAEFWPKVMELGRDTDFGTGCTSSIDFREQLKNM</sequence>
<dbReference type="AlphaFoldDB" id="A0A926NCE8"/>
<evidence type="ECO:0000313" key="2">
    <source>
        <dbReference type="Proteomes" id="UP000661691"/>
    </source>
</evidence>
<dbReference type="EMBL" id="JACXAH010000002">
    <property type="protein sequence ID" value="MBD1371019.1"/>
    <property type="molecule type" value="Genomic_DNA"/>
</dbReference>
<gene>
    <name evidence="1" type="ORF">IC620_01420</name>
</gene>
<comment type="caution">
    <text evidence="1">The sequence shown here is derived from an EMBL/GenBank/DDBJ whole genome shotgun (WGS) entry which is preliminary data.</text>
</comment>
<keyword evidence="2" id="KW-1185">Reference proteome</keyword>
<organism evidence="1 2">
    <name type="scientific">Polycladospora coralii</name>
    <dbReference type="NCBI Taxonomy" id="2771432"/>
    <lineage>
        <taxon>Bacteria</taxon>
        <taxon>Bacillati</taxon>
        <taxon>Bacillota</taxon>
        <taxon>Bacilli</taxon>
        <taxon>Bacillales</taxon>
        <taxon>Thermoactinomycetaceae</taxon>
        <taxon>Polycladospora</taxon>
    </lineage>
</organism>
<protein>
    <submittedName>
        <fullName evidence="1">Uncharacterized protein</fullName>
    </submittedName>
</protein>
<name>A0A926NCE8_9BACL</name>
<reference evidence="1" key="1">
    <citation type="submission" date="2020-09" db="EMBL/GenBank/DDBJ databases">
        <title>A novel bacterium of genus Hazenella, isolated from South China Sea.</title>
        <authorList>
            <person name="Huang H."/>
            <person name="Mo K."/>
            <person name="Hu Y."/>
        </authorList>
    </citation>
    <scope>NUCLEOTIDE SEQUENCE</scope>
    <source>
        <strain evidence="1">IB182357</strain>
    </source>
</reference>
<proteinExistence type="predicted"/>
<dbReference type="RefSeq" id="WP_191139081.1">
    <property type="nucleotide sequence ID" value="NZ_JACXAG020000002.1"/>
</dbReference>